<dbReference type="Pfam" id="PF03401">
    <property type="entry name" value="TctC"/>
    <property type="match status" value="1"/>
</dbReference>
<proteinExistence type="inferred from homology"/>
<dbReference type="PANTHER" id="PTHR42928">
    <property type="entry name" value="TRICARBOXYLATE-BINDING PROTEIN"/>
    <property type="match status" value="1"/>
</dbReference>
<dbReference type="PIRSF" id="PIRSF017082">
    <property type="entry name" value="YflP"/>
    <property type="match status" value="1"/>
</dbReference>
<accession>A0ABW2QIF6</accession>
<comment type="caution">
    <text evidence="3">The sequence shown here is derived from an EMBL/GenBank/DDBJ whole genome shotgun (WGS) entry which is preliminary data.</text>
</comment>
<dbReference type="RefSeq" id="WP_382221562.1">
    <property type="nucleotide sequence ID" value="NZ_JBHTCA010000004.1"/>
</dbReference>
<gene>
    <name evidence="3" type="ORF">ACFQPB_07885</name>
</gene>
<name>A0ABW2QIF6_9BURK</name>
<keyword evidence="4" id="KW-1185">Reference proteome</keyword>
<dbReference type="InterPro" id="IPR042100">
    <property type="entry name" value="Bug_dom1"/>
</dbReference>
<evidence type="ECO:0000313" key="3">
    <source>
        <dbReference type="EMBL" id="MFC7408777.1"/>
    </source>
</evidence>
<feature type="chain" id="PRO_5045575309" evidence="2">
    <location>
        <begin position="25"/>
        <end position="321"/>
    </location>
</feature>
<protein>
    <submittedName>
        <fullName evidence="3">Bug family tripartite tricarboxylate transporter substrate binding protein</fullName>
    </submittedName>
</protein>
<evidence type="ECO:0000256" key="2">
    <source>
        <dbReference type="SAM" id="SignalP"/>
    </source>
</evidence>
<evidence type="ECO:0000256" key="1">
    <source>
        <dbReference type="ARBA" id="ARBA00006987"/>
    </source>
</evidence>
<comment type="similarity">
    <text evidence="1">Belongs to the UPF0065 (bug) family.</text>
</comment>
<organism evidence="3 4">
    <name type="scientific">Hydrogenophaga atypica</name>
    <dbReference type="NCBI Taxonomy" id="249409"/>
    <lineage>
        <taxon>Bacteria</taxon>
        <taxon>Pseudomonadati</taxon>
        <taxon>Pseudomonadota</taxon>
        <taxon>Betaproteobacteria</taxon>
        <taxon>Burkholderiales</taxon>
        <taxon>Comamonadaceae</taxon>
        <taxon>Hydrogenophaga</taxon>
    </lineage>
</organism>
<feature type="signal peptide" evidence="2">
    <location>
        <begin position="1"/>
        <end position="24"/>
    </location>
</feature>
<reference evidence="4" key="1">
    <citation type="journal article" date="2019" name="Int. J. Syst. Evol. Microbiol.">
        <title>The Global Catalogue of Microorganisms (GCM) 10K type strain sequencing project: providing services to taxonomists for standard genome sequencing and annotation.</title>
        <authorList>
            <consortium name="The Broad Institute Genomics Platform"/>
            <consortium name="The Broad Institute Genome Sequencing Center for Infectious Disease"/>
            <person name="Wu L."/>
            <person name="Ma J."/>
        </authorList>
    </citation>
    <scope>NUCLEOTIDE SEQUENCE [LARGE SCALE GENOMIC DNA]</scope>
    <source>
        <strain evidence="4">CGMCC 1.12371</strain>
    </source>
</reference>
<dbReference type="PANTHER" id="PTHR42928:SF5">
    <property type="entry name" value="BLR1237 PROTEIN"/>
    <property type="match status" value="1"/>
</dbReference>
<evidence type="ECO:0000313" key="4">
    <source>
        <dbReference type="Proteomes" id="UP001596501"/>
    </source>
</evidence>
<keyword evidence="2" id="KW-0732">Signal</keyword>
<sequence length="321" mass="34169">MQRKTFIQSLLTLALATTTTLASAQDKPIEWVVGYAAGGGSDVVARILAEAMAKPLGRTIIVTNKPGAGTNIAADYTARSKDFGNIVFTADFATLAANPTLFTKLSYNAERDFQPVGLLVRFPMFLVVSNTVPVNNLKEFLAWAKAQKDPVSWGSAGLGSPHHLVGELFREQSGLNLVHVPYRGAAPGVQDVVGGQIPAMWLDSASAYPFIHGKKLKAIAVASPARLSTMPDVPTAHEQGLKGFEGYAWQGLVVPTGTPPEATAKFAHALQQALGQTVVKARLQAMGLETLPGTPEHMASYARAERDKWGAVITKIGVKLD</sequence>
<dbReference type="Proteomes" id="UP001596501">
    <property type="component" value="Unassembled WGS sequence"/>
</dbReference>
<dbReference type="Gene3D" id="3.40.190.10">
    <property type="entry name" value="Periplasmic binding protein-like II"/>
    <property type="match status" value="1"/>
</dbReference>
<dbReference type="InterPro" id="IPR005064">
    <property type="entry name" value="BUG"/>
</dbReference>
<dbReference type="Gene3D" id="3.40.190.150">
    <property type="entry name" value="Bordetella uptake gene, domain 1"/>
    <property type="match status" value="1"/>
</dbReference>
<dbReference type="SUPFAM" id="SSF53850">
    <property type="entry name" value="Periplasmic binding protein-like II"/>
    <property type="match status" value="1"/>
</dbReference>
<dbReference type="EMBL" id="JBHTCA010000004">
    <property type="protein sequence ID" value="MFC7408777.1"/>
    <property type="molecule type" value="Genomic_DNA"/>
</dbReference>
<dbReference type="CDD" id="cd07012">
    <property type="entry name" value="PBP2_Bug_TTT"/>
    <property type="match status" value="1"/>
</dbReference>